<evidence type="ECO:0000313" key="4">
    <source>
        <dbReference type="EMBL" id="UJO16760.1"/>
    </source>
</evidence>
<evidence type="ECO:0000313" key="5">
    <source>
        <dbReference type="Proteomes" id="UP000756132"/>
    </source>
</evidence>
<keyword evidence="5" id="KW-1185">Reference proteome</keyword>
<dbReference type="InterPro" id="IPR012132">
    <property type="entry name" value="GMC_OxRdtase"/>
</dbReference>
<accession>A0A9Q8LFX5</accession>
<dbReference type="AlphaFoldDB" id="A0A9Q8LFX5"/>
<evidence type="ECO:0000256" key="1">
    <source>
        <dbReference type="ARBA" id="ARBA00010790"/>
    </source>
</evidence>
<sequence>MWSLVVFLLATIVTAAAVPLEERQQLEFDYIVVGSGAGGGPLASRLARAGNSVLLFESGDDQGSNHNYSVPGFQAAVTQDSKIAWDVYINHYQHQARARRDPKYVEGKGILYPRAGTLGGCTSHNALIWITPHASDWDNIALITGDSLWSSANVQKYLAEVYEWQPVAPADPAILLKDTMLVQHLAGGAAVMGIGPDPLAAVTGLGGTLLVDPNNTPGRDSLEGFYQIPLIQRGGNRITVRDFIVNTVRLGFPLTVRMNSHVTKVNFDTSSGTPKAVGVDFLDGSHLYRASPLSGASGTPGSARAGSI</sequence>
<gene>
    <name evidence="4" type="ORF">CLAFUR5_05119</name>
</gene>
<dbReference type="OrthoDB" id="269227at2759"/>
<evidence type="ECO:0000259" key="3">
    <source>
        <dbReference type="Pfam" id="PF00732"/>
    </source>
</evidence>
<comment type="similarity">
    <text evidence="1">Belongs to the GMC oxidoreductase family.</text>
</comment>
<feature type="signal peptide" evidence="2">
    <location>
        <begin position="1"/>
        <end position="17"/>
    </location>
</feature>
<feature type="chain" id="PRO_5040306991" description="Glucose-methanol-choline oxidoreductase N-terminal domain-containing protein" evidence="2">
    <location>
        <begin position="18"/>
        <end position="308"/>
    </location>
</feature>
<organism evidence="4 5">
    <name type="scientific">Passalora fulva</name>
    <name type="common">Tomato leaf mold</name>
    <name type="synonym">Cladosporium fulvum</name>
    <dbReference type="NCBI Taxonomy" id="5499"/>
    <lineage>
        <taxon>Eukaryota</taxon>
        <taxon>Fungi</taxon>
        <taxon>Dikarya</taxon>
        <taxon>Ascomycota</taxon>
        <taxon>Pezizomycotina</taxon>
        <taxon>Dothideomycetes</taxon>
        <taxon>Dothideomycetidae</taxon>
        <taxon>Mycosphaerellales</taxon>
        <taxon>Mycosphaerellaceae</taxon>
        <taxon>Fulvia</taxon>
    </lineage>
</organism>
<dbReference type="GO" id="GO:0016614">
    <property type="term" value="F:oxidoreductase activity, acting on CH-OH group of donors"/>
    <property type="evidence" value="ECO:0007669"/>
    <property type="project" value="InterPro"/>
</dbReference>
<dbReference type="RefSeq" id="XP_047761126.1">
    <property type="nucleotide sequence ID" value="XM_047904267.1"/>
</dbReference>
<reference evidence="4" key="1">
    <citation type="submission" date="2021-12" db="EMBL/GenBank/DDBJ databases">
        <authorList>
            <person name="Zaccaron A."/>
            <person name="Stergiopoulos I."/>
        </authorList>
    </citation>
    <scope>NUCLEOTIDE SEQUENCE</scope>
    <source>
        <strain evidence="4">Race5_Kim</strain>
    </source>
</reference>
<dbReference type="Proteomes" id="UP000756132">
    <property type="component" value="Chromosome 4"/>
</dbReference>
<feature type="domain" description="Glucose-methanol-choline oxidoreductase N-terminal" evidence="3">
    <location>
        <begin position="65"/>
        <end position="285"/>
    </location>
</feature>
<keyword evidence="2" id="KW-0732">Signal</keyword>
<dbReference type="EMBL" id="CP090166">
    <property type="protein sequence ID" value="UJO16760.1"/>
    <property type="molecule type" value="Genomic_DNA"/>
</dbReference>
<proteinExistence type="inferred from homology"/>
<dbReference type="KEGG" id="ffu:CLAFUR5_05119"/>
<dbReference type="Pfam" id="PF00732">
    <property type="entry name" value="GMC_oxred_N"/>
    <property type="match status" value="1"/>
</dbReference>
<dbReference type="GeneID" id="71984997"/>
<evidence type="ECO:0000256" key="2">
    <source>
        <dbReference type="SAM" id="SignalP"/>
    </source>
</evidence>
<dbReference type="OMA" id="FESHYFI"/>
<dbReference type="SUPFAM" id="SSF51905">
    <property type="entry name" value="FAD/NAD(P)-binding domain"/>
    <property type="match status" value="1"/>
</dbReference>
<reference evidence="4" key="2">
    <citation type="journal article" date="2022" name="Microb. Genom.">
        <title>A chromosome-scale genome assembly of the tomato pathogen Cladosporium fulvum reveals a compartmentalized genome architecture and the presence of a dispensable chromosome.</title>
        <authorList>
            <person name="Zaccaron A.Z."/>
            <person name="Chen L.H."/>
            <person name="Samaras A."/>
            <person name="Stergiopoulos I."/>
        </authorList>
    </citation>
    <scope>NUCLEOTIDE SEQUENCE</scope>
    <source>
        <strain evidence="4">Race5_Kim</strain>
    </source>
</reference>
<dbReference type="InterPro" id="IPR000172">
    <property type="entry name" value="GMC_OxRdtase_N"/>
</dbReference>
<dbReference type="Gene3D" id="3.50.50.60">
    <property type="entry name" value="FAD/NAD(P)-binding domain"/>
    <property type="match status" value="1"/>
</dbReference>
<dbReference type="Pfam" id="PF13450">
    <property type="entry name" value="NAD_binding_8"/>
    <property type="match status" value="1"/>
</dbReference>
<name>A0A9Q8LFX5_PASFU</name>
<protein>
    <recommendedName>
        <fullName evidence="3">Glucose-methanol-choline oxidoreductase N-terminal domain-containing protein</fullName>
    </recommendedName>
</protein>
<dbReference type="GO" id="GO:0050660">
    <property type="term" value="F:flavin adenine dinucleotide binding"/>
    <property type="evidence" value="ECO:0007669"/>
    <property type="project" value="InterPro"/>
</dbReference>
<dbReference type="PANTHER" id="PTHR11552">
    <property type="entry name" value="GLUCOSE-METHANOL-CHOLINE GMC OXIDOREDUCTASE"/>
    <property type="match status" value="1"/>
</dbReference>
<dbReference type="PANTHER" id="PTHR11552:SF100">
    <property type="entry name" value="DEHYDROGENASE, PUTATIVE (AFU_ORTHOLOGUE AFUA_5G00630)-RELATED"/>
    <property type="match status" value="1"/>
</dbReference>
<dbReference type="InterPro" id="IPR036188">
    <property type="entry name" value="FAD/NAD-bd_sf"/>
</dbReference>